<dbReference type="AlphaFoldDB" id="A0A1M3L1D1"/>
<organism evidence="6 7">
    <name type="scientific">Candidatus Kapaibacterium thiocyanatum</name>
    <dbReference type="NCBI Taxonomy" id="1895771"/>
    <lineage>
        <taxon>Bacteria</taxon>
        <taxon>Pseudomonadati</taxon>
        <taxon>Candidatus Kapaibacteriota</taxon>
        <taxon>Candidatus Kapaibacteriia</taxon>
        <taxon>Candidatus Kapaibacteriales</taxon>
        <taxon>Candidatus Kapaibacteriaceae</taxon>
        <taxon>Candidatus Kapaibacterium</taxon>
    </lineage>
</organism>
<dbReference type="SUPFAM" id="SSF53850">
    <property type="entry name" value="Periplasmic binding protein-like II"/>
    <property type="match status" value="1"/>
</dbReference>
<keyword evidence="3" id="KW-0732">Signal</keyword>
<comment type="function">
    <text evidence="4">Involved in the system for phosphate transport across the cytoplasmic membrane.</text>
</comment>
<dbReference type="Pfam" id="PF12849">
    <property type="entry name" value="PBP_like_2"/>
    <property type="match status" value="1"/>
</dbReference>
<dbReference type="PANTHER" id="PTHR30570:SF6">
    <property type="entry name" value="PHOSPHATE-BINDING PROTEIN PSTS"/>
    <property type="match status" value="1"/>
</dbReference>
<evidence type="ECO:0000259" key="5">
    <source>
        <dbReference type="Pfam" id="PF12849"/>
    </source>
</evidence>
<comment type="similarity">
    <text evidence="1 4">Belongs to the PstS family.</text>
</comment>
<accession>A0A1M3L1D1</accession>
<comment type="caution">
    <text evidence="6">The sequence shown here is derived from an EMBL/GenBank/DDBJ whole genome shotgun (WGS) entry which is preliminary data.</text>
</comment>
<protein>
    <recommendedName>
        <fullName evidence="4">Phosphate-binding protein</fullName>
    </recommendedName>
</protein>
<evidence type="ECO:0000313" key="7">
    <source>
        <dbReference type="Proteomes" id="UP000184233"/>
    </source>
</evidence>
<feature type="domain" description="PBP" evidence="5">
    <location>
        <begin position="22"/>
        <end position="263"/>
    </location>
</feature>
<dbReference type="GO" id="GO:0006817">
    <property type="term" value="P:phosphate ion transport"/>
    <property type="evidence" value="ECO:0007669"/>
    <property type="project" value="UniProtKB-UniRule"/>
</dbReference>
<keyword evidence="2 4" id="KW-0813">Transport</keyword>
<dbReference type="PANTHER" id="PTHR30570">
    <property type="entry name" value="PERIPLASMIC PHOSPHATE BINDING COMPONENT OF PHOSPHATE ABC TRANSPORTER"/>
    <property type="match status" value="1"/>
</dbReference>
<evidence type="ECO:0000256" key="2">
    <source>
        <dbReference type="ARBA" id="ARBA00022448"/>
    </source>
</evidence>
<gene>
    <name evidence="6" type="ORF">BGO89_05420</name>
</gene>
<dbReference type="InterPro" id="IPR011862">
    <property type="entry name" value="Phos-bd"/>
</dbReference>
<evidence type="ECO:0000256" key="4">
    <source>
        <dbReference type="RuleBase" id="RU367119"/>
    </source>
</evidence>
<keyword evidence="4" id="KW-0592">Phosphate transport</keyword>
<dbReference type="NCBIfam" id="TIGR02136">
    <property type="entry name" value="ptsS_2"/>
    <property type="match status" value="1"/>
</dbReference>
<dbReference type="Proteomes" id="UP000184233">
    <property type="component" value="Unassembled WGS sequence"/>
</dbReference>
<name>A0A1M3L1D1_9BACT</name>
<dbReference type="CDD" id="cd13653">
    <property type="entry name" value="PBP2_phosphate_like_1"/>
    <property type="match status" value="1"/>
</dbReference>
<evidence type="ECO:0000256" key="1">
    <source>
        <dbReference type="ARBA" id="ARBA00008725"/>
    </source>
</evidence>
<dbReference type="InterPro" id="IPR024370">
    <property type="entry name" value="PBP_domain"/>
</dbReference>
<dbReference type="Gene3D" id="3.40.190.10">
    <property type="entry name" value="Periplasmic binding protein-like II"/>
    <property type="match status" value="2"/>
</dbReference>
<dbReference type="InterPro" id="IPR050811">
    <property type="entry name" value="Phosphate_ABC_transporter"/>
</dbReference>
<evidence type="ECO:0000313" key="6">
    <source>
        <dbReference type="EMBL" id="OJX58746.1"/>
    </source>
</evidence>
<evidence type="ECO:0000256" key="3">
    <source>
        <dbReference type="ARBA" id="ARBA00022729"/>
    </source>
</evidence>
<proteinExistence type="inferred from homology"/>
<dbReference type="GO" id="GO:0042301">
    <property type="term" value="F:phosphate ion binding"/>
    <property type="evidence" value="ECO:0007669"/>
    <property type="project" value="UniProtKB-UniRule"/>
</dbReference>
<sequence length="280" mass="30918">MFDALRRFAPVVLLMILPTFVAASAPERITIKGSDTMVILVQRWTELYPNKKGLEFQVTGGGSGTGIAALINGTTDICSSSRPIKPAEVRQLKEKYQYRGMEVRVARDGLAVYVHKNNSVKQLTIEQIRLIFTGQVRNWKDVGGADKPIILYSRENNSGTYEFFKEHVLLKQDFAAEAQHMAGTAALINAVSKDPNAIGFGGAAYAANVRPLGVAKEKGSAYVTPTEASILSGEYPISRFLYFYLNERPKGTEKAFIDWVISPAGQKVVKDVGYYPIKKF</sequence>
<reference evidence="6 7" key="1">
    <citation type="submission" date="2016-09" db="EMBL/GenBank/DDBJ databases">
        <title>Genome-resolved meta-omics ties microbial dynamics to process performance in biotechnology for thiocyanate degradation.</title>
        <authorList>
            <person name="Kantor R.S."/>
            <person name="Huddy R.J."/>
            <person name="Iyer R."/>
            <person name="Thomas B.C."/>
            <person name="Brown C.T."/>
            <person name="Anantharaman K."/>
            <person name="Tringe S."/>
            <person name="Hettich R.L."/>
            <person name="Harrison S.T."/>
            <person name="Banfield J.F."/>
        </authorList>
    </citation>
    <scope>NUCLEOTIDE SEQUENCE [LARGE SCALE GENOMIC DNA]</scope>
    <source>
        <strain evidence="6">59-99</strain>
    </source>
</reference>
<dbReference type="STRING" id="1895771.BGO89_05420"/>
<dbReference type="EMBL" id="MKVH01000015">
    <property type="protein sequence ID" value="OJX58746.1"/>
    <property type="molecule type" value="Genomic_DNA"/>
</dbReference>